<sequence length="85" mass="9065">MSMQPAFVPASSEKQALDAAGVRQPYLSGTRTPVADEETILWDVDRVPPGERDGSFVALSVTLAVLVGVSLAAFWLLSRCPSANF</sequence>
<dbReference type="Proteomes" id="UP000703269">
    <property type="component" value="Unassembled WGS sequence"/>
</dbReference>
<accession>A0A9P3GSR2</accession>
<evidence type="ECO:0000256" key="1">
    <source>
        <dbReference type="SAM" id="Phobius"/>
    </source>
</evidence>
<organism evidence="2 3">
    <name type="scientific">Phanerochaete sordida</name>
    <dbReference type="NCBI Taxonomy" id="48140"/>
    <lineage>
        <taxon>Eukaryota</taxon>
        <taxon>Fungi</taxon>
        <taxon>Dikarya</taxon>
        <taxon>Basidiomycota</taxon>
        <taxon>Agaricomycotina</taxon>
        <taxon>Agaricomycetes</taxon>
        <taxon>Polyporales</taxon>
        <taxon>Phanerochaetaceae</taxon>
        <taxon>Phanerochaete</taxon>
    </lineage>
</organism>
<keyword evidence="3" id="KW-1185">Reference proteome</keyword>
<evidence type="ECO:0000313" key="2">
    <source>
        <dbReference type="EMBL" id="GJF00567.1"/>
    </source>
</evidence>
<dbReference type="AlphaFoldDB" id="A0A9P3GSR2"/>
<keyword evidence="1" id="KW-0812">Transmembrane</keyword>
<name>A0A9P3GSR2_9APHY</name>
<proteinExistence type="predicted"/>
<dbReference type="EMBL" id="BPQB01000167">
    <property type="protein sequence ID" value="GJF00567.1"/>
    <property type="molecule type" value="Genomic_DNA"/>
</dbReference>
<feature type="transmembrane region" description="Helical" evidence="1">
    <location>
        <begin position="56"/>
        <end position="77"/>
    </location>
</feature>
<evidence type="ECO:0000313" key="3">
    <source>
        <dbReference type="Proteomes" id="UP000703269"/>
    </source>
</evidence>
<protein>
    <submittedName>
        <fullName evidence="2">Uncharacterized protein</fullName>
    </submittedName>
</protein>
<keyword evidence="1" id="KW-1133">Transmembrane helix</keyword>
<gene>
    <name evidence="2" type="ORF">PsYK624_168600</name>
</gene>
<keyword evidence="1" id="KW-0472">Membrane</keyword>
<comment type="caution">
    <text evidence="2">The sequence shown here is derived from an EMBL/GenBank/DDBJ whole genome shotgun (WGS) entry which is preliminary data.</text>
</comment>
<reference evidence="2 3" key="1">
    <citation type="submission" date="2021-08" db="EMBL/GenBank/DDBJ databases">
        <title>Draft Genome Sequence of Phanerochaete sordida strain YK-624.</title>
        <authorList>
            <person name="Mori T."/>
            <person name="Dohra H."/>
            <person name="Suzuki T."/>
            <person name="Kawagishi H."/>
            <person name="Hirai H."/>
        </authorList>
    </citation>
    <scope>NUCLEOTIDE SEQUENCE [LARGE SCALE GENOMIC DNA]</scope>
    <source>
        <strain evidence="2 3">YK-624</strain>
    </source>
</reference>